<dbReference type="InParanoid" id="F4PFB5"/>
<name>F4PFB5_BATDJ</name>
<keyword evidence="2" id="KW-1185">Reference proteome</keyword>
<evidence type="ECO:0000313" key="1">
    <source>
        <dbReference type="EMBL" id="EGF76082.1"/>
    </source>
</evidence>
<dbReference type="EMBL" id="GL882920">
    <property type="protein sequence ID" value="EGF76082.1"/>
    <property type="molecule type" value="Genomic_DNA"/>
</dbReference>
<protein>
    <submittedName>
        <fullName evidence="1">Uncharacterized protein</fullName>
    </submittedName>
</protein>
<dbReference type="GeneID" id="18244878"/>
<proteinExistence type="predicted"/>
<dbReference type="AlphaFoldDB" id="F4PFB5"/>
<evidence type="ECO:0000313" key="2">
    <source>
        <dbReference type="Proteomes" id="UP000007241"/>
    </source>
</evidence>
<gene>
    <name evidence="1" type="ORF">BATDEDRAFT_93062</name>
</gene>
<reference evidence="1 2" key="1">
    <citation type="submission" date="2009-12" db="EMBL/GenBank/DDBJ databases">
        <title>The draft genome of Batrachochytrium dendrobatidis.</title>
        <authorList>
            <consortium name="US DOE Joint Genome Institute (JGI-PGF)"/>
            <person name="Kuo A."/>
            <person name="Salamov A."/>
            <person name="Schmutz J."/>
            <person name="Lucas S."/>
            <person name="Pitluck S."/>
            <person name="Rosenblum E."/>
            <person name="Stajich J."/>
            <person name="Eisen M."/>
            <person name="Grigoriev I.V."/>
        </authorList>
    </citation>
    <scope>NUCLEOTIDE SEQUENCE [LARGE SCALE GENOMIC DNA]</scope>
    <source>
        <strain evidence="2">JAM81 / FGSC 10211</strain>
    </source>
</reference>
<dbReference type="RefSeq" id="XP_006683299.1">
    <property type="nucleotide sequence ID" value="XM_006683236.1"/>
</dbReference>
<organism evidence="1 2">
    <name type="scientific">Batrachochytrium dendrobatidis (strain JAM81 / FGSC 10211)</name>
    <name type="common">Frog chytrid fungus</name>
    <dbReference type="NCBI Taxonomy" id="684364"/>
    <lineage>
        <taxon>Eukaryota</taxon>
        <taxon>Fungi</taxon>
        <taxon>Fungi incertae sedis</taxon>
        <taxon>Chytridiomycota</taxon>
        <taxon>Chytridiomycota incertae sedis</taxon>
        <taxon>Chytridiomycetes</taxon>
        <taxon>Rhizophydiales</taxon>
        <taxon>Rhizophydiales incertae sedis</taxon>
        <taxon>Batrachochytrium</taxon>
    </lineage>
</organism>
<dbReference type="HOGENOM" id="CLU_2721822_0_0_1"/>
<accession>F4PFB5</accession>
<sequence>MTEKLFRNAVKIISDADVEFPSLLKNKSIIDNRSVDADSCSSLAASIYNGYSIDLLTNRTHSCLFYSLSSLE</sequence>
<dbReference type="Proteomes" id="UP000007241">
    <property type="component" value="Unassembled WGS sequence"/>
</dbReference>